<dbReference type="Gene3D" id="3.40.970.10">
    <property type="entry name" value="Ribonuclease H1, N-terminal domain"/>
    <property type="match status" value="1"/>
</dbReference>
<evidence type="ECO:0000313" key="4">
    <source>
        <dbReference type="Proteomes" id="UP000813824"/>
    </source>
</evidence>
<evidence type="ECO:0000313" key="3">
    <source>
        <dbReference type="EMBL" id="KAH8069587.1"/>
    </source>
</evidence>
<feature type="region of interest" description="Disordered" evidence="1">
    <location>
        <begin position="94"/>
        <end position="192"/>
    </location>
</feature>
<dbReference type="SUPFAM" id="SSF55658">
    <property type="entry name" value="L9 N-domain-like"/>
    <property type="match status" value="1"/>
</dbReference>
<dbReference type="Proteomes" id="UP000813824">
    <property type="component" value="Unassembled WGS sequence"/>
</dbReference>
<feature type="compositionally biased region" description="Low complexity" evidence="1">
    <location>
        <begin position="30"/>
        <end position="50"/>
    </location>
</feature>
<dbReference type="AlphaFoldDB" id="A0A8K0UC68"/>
<evidence type="ECO:0000259" key="2">
    <source>
        <dbReference type="Pfam" id="PF01693"/>
    </source>
</evidence>
<dbReference type="InterPro" id="IPR037056">
    <property type="entry name" value="RNase_H1_N_sf"/>
</dbReference>
<accession>A0A8K0UC68</accession>
<keyword evidence="4" id="KW-1185">Reference proteome</keyword>
<organism evidence="3 4">
    <name type="scientific">Cristinia sonorae</name>
    <dbReference type="NCBI Taxonomy" id="1940300"/>
    <lineage>
        <taxon>Eukaryota</taxon>
        <taxon>Fungi</taxon>
        <taxon>Dikarya</taxon>
        <taxon>Basidiomycota</taxon>
        <taxon>Agaricomycotina</taxon>
        <taxon>Agaricomycetes</taxon>
        <taxon>Agaricomycetidae</taxon>
        <taxon>Agaricales</taxon>
        <taxon>Pleurotineae</taxon>
        <taxon>Stephanosporaceae</taxon>
        <taxon>Cristinia</taxon>
    </lineage>
</organism>
<feature type="domain" description="Ribonuclease H1 N-terminal" evidence="2">
    <location>
        <begin position="307"/>
        <end position="347"/>
    </location>
</feature>
<name>A0A8K0UC68_9AGAR</name>
<dbReference type="Pfam" id="PF01693">
    <property type="entry name" value="Cauli_VI"/>
    <property type="match status" value="1"/>
</dbReference>
<dbReference type="InterPro" id="IPR011320">
    <property type="entry name" value="RNase_H1_N"/>
</dbReference>
<dbReference type="InterPro" id="IPR009027">
    <property type="entry name" value="Ribosomal_bL9/RNase_H1_N"/>
</dbReference>
<dbReference type="EMBL" id="JAEVFJ010000090">
    <property type="protein sequence ID" value="KAH8069587.1"/>
    <property type="molecule type" value="Genomic_DNA"/>
</dbReference>
<feature type="compositionally biased region" description="Low complexity" evidence="1">
    <location>
        <begin position="116"/>
        <end position="138"/>
    </location>
</feature>
<feature type="compositionally biased region" description="Polar residues" evidence="1">
    <location>
        <begin position="151"/>
        <end position="166"/>
    </location>
</feature>
<reference evidence="3" key="1">
    <citation type="journal article" date="2021" name="New Phytol.">
        <title>Evolutionary innovations through gain and loss of genes in the ectomycorrhizal Boletales.</title>
        <authorList>
            <person name="Wu G."/>
            <person name="Miyauchi S."/>
            <person name="Morin E."/>
            <person name="Kuo A."/>
            <person name="Drula E."/>
            <person name="Varga T."/>
            <person name="Kohler A."/>
            <person name="Feng B."/>
            <person name="Cao Y."/>
            <person name="Lipzen A."/>
            <person name="Daum C."/>
            <person name="Hundley H."/>
            <person name="Pangilinan J."/>
            <person name="Johnson J."/>
            <person name="Barry K."/>
            <person name="LaButti K."/>
            <person name="Ng V."/>
            <person name="Ahrendt S."/>
            <person name="Min B."/>
            <person name="Choi I.G."/>
            <person name="Park H."/>
            <person name="Plett J.M."/>
            <person name="Magnuson J."/>
            <person name="Spatafora J.W."/>
            <person name="Nagy L.G."/>
            <person name="Henrissat B."/>
            <person name="Grigoriev I.V."/>
            <person name="Yang Z.L."/>
            <person name="Xu J."/>
            <person name="Martin F.M."/>
        </authorList>
    </citation>
    <scope>NUCLEOTIDE SEQUENCE</scope>
    <source>
        <strain evidence="3">KKN 215</strain>
    </source>
</reference>
<dbReference type="OrthoDB" id="3270804at2759"/>
<comment type="caution">
    <text evidence="3">The sequence shown here is derived from an EMBL/GenBank/DDBJ whole genome shotgun (WGS) entry which is preliminary data.</text>
</comment>
<protein>
    <recommendedName>
        <fullName evidence="2">Ribonuclease H1 N-terminal domain-containing protein</fullName>
    </recommendedName>
</protein>
<sequence length="364" mass="39596">MDHPPRTPQSVSARCGSGAHGHARRPRGAPSPDSTLSLPDLASLSLSNRPSQRRPEQPERFFLIDTPTGISLVPVGDNNFGGQAAMVTLHPVDEGIGSRHNHRPPPRNSNLRGIASPLRLPASPRTPRTPAPATTAGPPARPPSPFPLVTRSGTRSAQVRKQTRFPSTPRPPVVTNLPQTQPAPELGVRVPPTPSRLPPVPFSSEHEDILDVFRVLPLTPPPTQPVPLAHSPAPPSVDNIDFPGDEVYDGLDEDAASVAWSVTSFGVLDEVTTEDEQSDYDNAENLPIRRQRPNEFIEDSKIGIRTWYVVTKGYKIGVFSDWIEAHVQINGCPGSSHHKKRTWADARDSYLAAKNRGDTEIIAH</sequence>
<feature type="region of interest" description="Disordered" evidence="1">
    <location>
        <begin position="1"/>
        <end position="57"/>
    </location>
</feature>
<gene>
    <name evidence="3" type="ORF">BXZ70DRAFT_1013366</name>
</gene>
<proteinExistence type="predicted"/>
<evidence type="ECO:0000256" key="1">
    <source>
        <dbReference type="SAM" id="MobiDB-lite"/>
    </source>
</evidence>